<proteinExistence type="predicted"/>
<sequence>MALYWRQRAKINWNYVGDTCSRFFFDFVKGRRARNFIEGIKNGNGEWITEREEIGNIAMSYFCQLYDCNTHASSQNREIEIAQGLKGITASLTEDQKDWLSKPYSRHKIKNALFAMKPWKSPGPDGIQAGFYQKNWAWV</sequence>
<dbReference type="EnsemblPlants" id="AUR62027523-RA">
    <property type="protein sequence ID" value="AUR62027523-RA:cds"/>
    <property type="gene ID" value="AUR62027523"/>
</dbReference>
<organism evidence="1 2">
    <name type="scientific">Chenopodium quinoa</name>
    <name type="common">Quinoa</name>
    <dbReference type="NCBI Taxonomy" id="63459"/>
    <lineage>
        <taxon>Eukaryota</taxon>
        <taxon>Viridiplantae</taxon>
        <taxon>Streptophyta</taxon>
        <taxon>Embryophyta</taxon>
        <taxon>Tracheophyta</taxon>
        <taxon>Spermatophyta</taxon>
        <taxon>Magnoliopsida</taxon>
        <taxon>eudicotyledons</taxon>
        <taxon>Gunneridae</taxon>
        <taxon>Pentapetalae</taxon>
        <taxon>Caryophyllales</taxon>
        <taxon>Chenopodiaceae</taxon>
        <taxon>Chenopodioideae</taxon>
        <taxon>Atripliceae</taxon>
        <taxon>Chenopodium</taxon>
    </lineage>
</organism>
<evidence type="ECO:0000313" key="1">
    <source>
        <dbReference type="EnsemblPlants" id="AUR62027523-RA:cds"/>
    </source>
</evidence>
<dbReference type="Gramene" id="AUR62027523-RA">
    <property type="protein sequence ID" value="AUR62027523-RA:cds"/>
    <property type="gene ID" value="AUR62027523"/>
</dbReference>
<reference evidence="1" key="2">
    <citation type="submission" date="2021-03" db="UniProtKB">
        <authorList>
            <consortium name="EnsemblPlants"/>
        </authorList>
    </citation>
    <scope>IDENTIFICATION</scope>
</reference>
<evidence type="ECO:0000313" key="2">
    <source>
        <dbReference type="Proteomes" id="UP000596660"/>
    </source>
</evidence>
<reference evidence="1" key="1">
    <citation type="journal article" date="2017" name="Nature">
        <title>The genome of Chenopodium quinoa.</title>
        <authorList>
            <person name="Jarvis D.E."/>
            <person name="Ho Y.S."/>
            <person name="Lightfoot D.J."/>
            <person name="Schmoeckel S.M."/>
            <person name="Li B."/>
            <person name="Borm T.J.A."/>
            <person name="Ohyanagi H."/>
            <person name="Mineta K."/>
            <person name="Michell C.T."/>
            <person name="Saber N."/>
            <person name="Kharbatia N.M."/>
            <person name="Rupper R.R."/>
            <person name="Sharp A.R."/>
            <person name="Dally N."/>
            <person name="Boughton B.A."/>
            <person name="Woo Y.H."/>
            <person name="Gao G."/>
            <person name="Schijlen E.G.W.M."/>
            <person name="Guo X."/>
            <person name="Momin A.A."/>
            <person name="Negrao S."/>
            <person name="Al-Babili S."/>
            <person name="Gehring C."/>
            <person name="Roessner U."/>
            <person name="Jung C."/>
            <person name="Murphy K."/>
            <person name="Arold S.T."/>
            <person name="Gojobori T."/>
            <person name="van der Linden C.G."/>
            <person name="van Loo E.N."/>
            <person name="Jellen E.N."/>
            <person name="Maughan P.J."/>
            <person name="Tester M."/>
        </authorList>
    </citation>
    <scope>NUCLEOTIDE SEQUENCE [LARGE SCALE GENOMIC DNA]</scope>
    <source>
        <strain evidence="1">cv. PI 614886</strain>
    </source>
</reference>
<dbReference type="Proteomes" id="UP000596660">
    <property type="component" value="Unplaced"/>
</dbReference>
<dbReference type="AlphaFoldDB" id="A0A803MDI0"/>
<protein>
    <submittedName>
        <fullName evidence="1">Uncharacterized protein</fullName>
    </submittedName>
</protein>
<keyword evidence="2" id="KW-1185">Reference proteome</keyword>
<dbReference type="OMA" id="WITEREE"/>
<accession>A0A803MDI0</accession>
<name>A0A803MDI0_CHEQI</name>